<comment type="subcellular location">
    <subcellularLocation>
        <location evidence="2">Membrane</location>
    </subcellularLocation>
</comment>
<keyword evidence="6 11" id="KW-0418">Kinase</keyword>
<dbReference type="InterPro" id="IPR004358">
    <property type="entry name" value="Sig_transdc_His_kin-like_C"/>
</dbReference>
<evidence type="ECO:0000259" key="9">
    <source>
        <dbReference type="PROSITE" id="PS50109"/>
    </source>
</evidence>
<dbReference type="SUPFAM" id="SSF158472">
    <property type="entry name" value="HAMP domain-like"/>
    <property type="match status" value="1"/>
</dbReference>
<dbReference type="PANTHER" id="PTHR43047">
    <property type="entry name" value="TWO-COMPONENT HISTIDINE PROTEIN KINASE"/>
    <property type="match status" value="1"/>
</dbReference>
<evidence type="ECO:0000256" key="4">
    <source>
        <dbReference type="ARBA" id="ARBA00022553"/>
    </source>
</evidence>
<evidence type="ECO:0000256" key="5">
    <source>
        <dbReference type="ARBA" id="ARBA00022679"/>
    </source>
</evidence>
<name>A0A9J6RKZ6_9GAMM</name>
<dbReference type="Gene3D" id="1.10.287.130">
    <property type="match status" value="1"/>
</dbReference>
<comment type="catalytic activity">
    <reaction evidence="1">
        <text>ATP + protein L-histidine = ADP + protein N-phospho-L-histidine.</text>
        <dbReference type="EC" id="2.7.13.3"/>
    </reaction>
</comment>
<evidence type="ECO:0000256" key="8">
    <source>
        <dbReference type="SAM" id="Phobius"/>
    </source>
</evidence>
<keyword evidence="7" id="KW-0902">Two-component regulatory system</keyword>
<dbReference type="SUPFAM" id="SSF47384">
    <property type="entry name" value="Homodimeric domain of signal transducing histidine kinase"/>
    <property type="match status" value="1"/>
</dbReference>
<dbReference type="PROSITE" id="PS50885">
    <property type="entry name" value="HAMP"/>
    <property type="match status" value="1"/>
</dbReference>
<dbReference type="SUPFAM" id="SSF55874">
    <property type="entry name" value="ATPase domain of HSP90 chaperone/DNA topoisomerase II/histidine kinase"/>
    <property type="match status" value="1"/>
</dbReference>
<dbReference type="SMART" id="SM00388">
    <property type="entry name" value="HisKA"/>
    <property type="match status" value="1"/>
</dbReference>
<dbReference type="InterPro" id="IPR005467">
    <property type="entry name" value="His_kinase_dom"/>
</dbReference>
<keyword evidence="12" id="KW-1185">Reference proteome</keyword>
<dbReference type="PANTHER" id="PTHR43047:SF64">
    <property type="entry name" value="HISTIDINE KINASE CONTAINING CHEY-HOMOLOGOUS RECEIVER DOMAIN AND PAS DOMAIN-RELATED"/>
    <property type="match status" value="1"/>
</dbReference>
<dbReference type="Pfam" id="PF00512">
    <property type="entry name" value="HisKA"/>
    <property type="match status" value="1"/>
</dbReference>
<organism evidence="11 12">
    <name type="scientific">Dasania phycosphaerae</name>
    <dbReference type="NCBI Taxonomy" id="2950436"/>
    <lineage>
        <taxon>Bacteria</taxon>
        <taxon>Pseudomonadati</taxon>
        <taxon>Pseudomonadota</taxon>
        <taxon>Gammaproteobacteria</taxon>
        <taxon>Cellvibrionales</taxon>
        <taxon>Spongiibacteraceae</taxon>
        <taxon>Dasania</taxon>
    </lineage>
</organism>
<gene>
    <name evidence="11" type="ORF">O0V09_08175</name>
</gene>
<dbReference type="RefSeq" id="WP_258331321.1">
    <property type="nucleotide sequence ID" value="NZ_JAPTGG010000005.1"/>
</dbReference>
<feature type="domain" description="Histidine kinase" evidence="9">
    <location>
        <begin position="278"/>
        <end position="501"/>
    </location>
</feature>
<sequence>MNLRERLTLAIITILVLFSINVGTDSWSNNTRKASIKKLQQAVQGQLEVSSIKQNLDSFYRTVLLHHSLQQTAGQSISLPEITQALAGIKQLQNDLKKLGQFANSTSTDNYQLLWQQFSQLSQYWEDFYRGTASNAQYFDPDHSTIQYQQLLSLLQIQKDALIDIAESQNIEMSKTEKVTNRITIVVFFISIILTIGLGVILIRYTNSELNRLKQGAIIIGNGNFDYRIPIKNKDELGAVAESFNIMSAKMKRAMYEVHTAKTQADQANRAKSDFLANISHELRTPLNAIIGYSEMMLEDLQRGEIDQDEQAKDLVKVLYAGRHLLNQINDVLDFSKIESGNMTIYKEAFNPNQILQEVINTIRPLAKKGENQLFFDNSQTAPNLYSDITKFRQIFFNLLSNACKFTQHGDIHLQVLYDEAQPERVQFVVSDTGIGMNEEQLSVVFDPFIQADTSTTRRYGGTGLGLALCKQYCELVDAKIHARSEPNKGSQFYVEFATLASQQQSPSENASVAAAI</sequence>
<dbReference type="InterPro" id="IPR036097">
    <property type="entry name" value="HisK_dim/P_sf"/>
</dbReference>
<keyword evidence="5" id="KW-0808">Transferase</keyword>
<accession>A0A9J6RKZ6</accession>
<dbReference type="EMBL" id="JAPTGG010000005">
    <property type="protein sequence ID" value="MCZ0865171.1"/>
    <property type="molecule type" value="Genomic_DNA"/>
</dbReference>
<feature type="domain" description="HAMP" evidence="10">
    <location>
        <begin position="204"/>
        <end position="256"/>
    </location>
</feature>
<dbReference type="Gene3D" id="6.10.340.10">
    <property type="match status" value="1"/>
</dbReference>
<dbReference type="SMART" id="SM00387">
    <property type="entry name" value="HATPase_c"/>
    <property type="match status" value="1"/>
</dbReference>
<proteinExistence type="predicted"/>
<evidence type="ECO:0000256" key="7">
    <source>
        <dbReference type="ARBA" id="ARBA00023012"/>
    </source>
</evidence>
<dbReference type="EC" id="2.7.13.3" evidence="3"/>
<dbReference type="FunFam" id="3.30.565.10:FF:000010">
    <property type="entry name" value="Sensor histidine kinase RcsC"/>
    <property type="match status" value="1"/>
</dbReference>
<keyword evidence="8" id="KW-0812">Transmembrane</keyword>
<dbReference type="GO" id="GO:0000155">
    <property type="term" value="F:phosphorelay sensor kinase activity"/>
    <property type="evidence" value="ECO:0007669"/>
    <property type="project" value="InterPro"/>
</dbReference>
<keyword evidence="8" id="KW-1133">Transmembrane helix</keyword>
<dbReference type="GO" id="GO:0016020">
    <property type="term" value="C:membrane"/>
    <property type="evidence" value="ECO:0007669"/>
    <property type="project" value="UniProtKB-SubCell"/>
</dbReference>
<evidence type="ECO:0000259" key="10">
    <source>
        <dbReference type="PROSITE" id="PS50885"/>
    </source>
</evidence>
<dbReference type="CDD" id="cd06225">
    <property type="entry name" value="HAMP"/>
    <property type="match status" value="1"/>
</dbReference>
<evidence type="ECO:0000256" key="2">
    <source>
        <dbReference type="ARBA" id="ARBA00004370"/>
    </source>
</evidence>
<dbReference type="SMART" id="SM00304">
    <property type="entry name" value="HAMP"/>
    <property type="match status" value="1"/>
</dbReference>
<evidence type="ECO:0000256" key="1">
    <source>
        <dbReference type="ARBA" id="ARBA00000085"/>
    </source>
</evidence>
<dbReference type="InterPro" id="IPR003594">
    <property type="entry name" value="HATPase_dom"/>
</dbReference>
<dbReference type="AlphaFoldDB" id="A0A9J6RKZ6"/>
<dbReference type="Proteomes" id="UP001069090">
    <property type="component" value="Unassembled WGS sequence"/>
</dbReference>
<dbReference type="InterPro" id="IPR003661">
    <property type="entry name" value="HisK_dim/P_dom"/>
</dbReference>
<dbReference type="CDD" id="cd00082">
    <property type="entry name" value="HisKA"/>
    <property type="match status" value="1"/>
</dbReference>
<evidence type="ECO:0000256" key="6">
    <source>
        <dbReference type="ARBA" id="ARBA00022777"/>
    </source>
</evidence>
<feature type="transmembrane region" description="Helical" evidence="8">
    <location>
        <begin position="183"/>
        <end position="205"/>
    </location>
</feature>
<evidence type="ECO:0000313" key="12">
    <source>
        <dbReference type="Proteomes" id="UP001069090"/>
    </source>
</evidence>
<keyword evidence="4" id="KW-0597">Phosphoprotein</keyword>
<protein>
    <recommendedName>
        <fullName evidence="3">histidine kinase</fullName>
        <ecNumber evidence="3">2.7.13.3</ecNumber>
    </recommendedName>
</protein>
<dbReference type="PRINTS" id="PR00344">
    <property type="entry name" value="BCTRLSENSOR"/>
</dbReference>
<dbReference type="PROSITE" id="PS50109">
    <property type="entry name" value="HIS_KIN"/>
    <property type="match status" value="1"/>
</dbReference>
<dbReference type="InterPro" id="IPR003660">
    <property type="entry name" value="HAMP_dom"/>
</dbReference>
<dbReference type="Pfam" id="PF02518">
    <property type="entry name" value="HATPase_c"/>
    <property type="match status" value="1"/>
</dbReference>
<evidence type="ECO:0000256" key="3">
    <source>
        <dbReference type="ARBA" id="ARBA00012438"/>
    </source>
</evidence>
<keyword evidence="8" id="KW-0472">Membrane</keyword>
<dbReference type="Pfam" id="PF00672">
    <property type="entry name" value="HAMP"/>
    <property type="match status" value="1"/>
</dbReference>
<comment type="caution">
    <text evidence="11">The sequence shown here is derived from an EMBL/GenBank/DDBJ whole genome shotgun (WGS) entry which is preliminary data.</text>
</comment>
<dbReference type="InterPro" id="IPR036890">
    <property type="entry name" value="HATPase_C_sf"/>
</dbReference>
<dbReference type="Gene3D" id="3.30.565.10">
    <property type="entry name" value="Histidine kinase-like ATPase, C-terminal domain"/>
    <property type="match status" value="1"/>
</dbReference>
<dbReference type="CDD" id="cd16922">
    <property type="entry name" value="HATPase_EvgS-ArcB-TorS-like"/>
    <property type="match status" value="1"/>
</dbReference>
<reference evidence="11 12" key="1">
    <citation type="submission" date="2022-12" db="EMBL/GenBank/DDBJ databases">
        <title>Dasania phycosphaerae sp. nov., isolated from particulate material of the south coast of Korea.</title>
        <authorList>
            <person name="Jiang Y."/>
        </authorList>
    </citation>
    <scope>NUCLEOTIDE SEQUENCE [LARGE SCALE GENOMIC DNA]</scope>
    <source>
        <strain evidence="11 12">GY-19</strain>
    </source>
</reference>
<evidence type="ECO:0000313" key="11">
    <source>
        <dbReference type="EMBL" id="MCZ0865171.1"/>
    </source>
</evidence>